<dbReference type="PANTHER" id="PTHR11662:SF399">
    <property type="entry name" value="FI19708P1-RELATED"/>
    <property type="match status" value="1"/>
</dbReference>
<comment type="subcellular location">
    <subcellularLocation>
        <location evidence="1">Membrane</location>
        <topology evidence="1">Multi-pass membrane protein</topology>
    </subcellularLocation>
</comment>
<evidence type="ECO:0000256" key="3">
    <source>
        <dbReference type="ARBA" id="ARBA00022989"/>
    </source>
</evidence>
<accession>A0A7R9CH95</accession>
<dbReference type="PANTHER" id="PTHR11662">
    <property type="entry name" value="SOLUTE CARRIER FAMILY 17"/>
    <property type="match status" value="1"/>
</dbReference>
<dbReference type="Pfam" id="PF07690">
    <property type="entry name" value="MFS_1"/>
    <property type="match status" value="1"/>
</dbReference>
<name>A0A7R9CH95_TIMCR</name>
<proteinExistence type="predicted"/>
<dbReference type="AlphaFoldDB" id="A0A7R9CH95"/>
<dbReference type="InterPro" id="IPR011701">
    <property type="entry name" value="MFS"/>
</dbReference>
<evidence type="ECO:0000256" key="1">
    <source>
        <dbReference type="ARBA" id="ARBA00004141"/>
    </source>
</evidence>
<keyword evidence="4 5" id="KW-0472">Membrane</keyword>
<dbReference type="Gene3D" id="1.20.1250.20">
    <property type="entry name" value="MFS general substrate transporter like domains"/>
    <property type="match status" value="1"/>
</dbReference>
<dbReference type="GO" id="GO:0022857">
    <property type="term" value="F:transmembrane transporter activity"/>
    <property type="evidence" value="ECO:0007669"/>
    <property type="project" value="InterPro"/>
</dbReference>
<dbReference type="EMBL" id="OC317039">
    <property type="protein sequence ID" value="CAD7394674.1"/>
    <property type="molecule type" value="Genomic_DNA"/>
</dbReference>
<protein>
    <submittedName>
        <fullName evidence="6">Uncharacterized protein</fullName>
    </submittedName>
</protein>
<dbReference type="SUPFAM" id="SSF103473">
    <property type="entry name" value="MFS general substrate transporter"/>
    <property type="match status" value="1"/>
</dbReference>
<keyword evidence="3 5" id="KW-1133">Transmembrane helix</keyword>
<evidence type="ECO:0000256" key="5">
    <source>
        <dbReference type="SAM" id="Phobius"/>
    </source>
</evidence>
<evidence type="ECO:0000256" key="4">
    <source>
        <dbReference type="ARBA" id="ARBA00023136"/>
    </source>
</evidence>
<gene>
    <name evidence="6" type="ORF">TCEB3V08_LOCUS2593</name>
</gene>
<evidence type="ECO:0000313" key="6">
    <source>
        <dbReference type="EMBL" id="CAD7394674.1"/>
    </source>
</evidence>
<dbReference type="InterPro" id="IPR050382">
    <property type="entry name" value="MFS_Na/Anion_cotransporter"/>
</dbReference>
<feature type="transmembrane region" description="Helical" evidence="5">
    <location>
        <begin position="75"/>
        <end position="96"/>
    </location>
</feature>
<evidence type="ECO:0000256" key="2">
    <source>
        <dbReference type="ARBA" id="ARBA00022692"/>
    </source>
</evidence>
<dbReference type="GO" id="GO:0006820">
    <property type="term" value="P:monoatomic anion transport"/>
    <property type="evidence" value="ECO:0007669"/>
    <property type="project" value="TreeGrafter"/>
</dbReference>
<dbReference type="InterPro" id="IPR036259">
    <property type="entry name" value="MFS_trans_sf"/>
</dbReference>
<keyword evidence="2 5" id="KW-0812">Transmembrane</keyword>
<sequence>MSWLKCFTERNDAGIAIHDHEVGTTQRKKQILRNVFSPLREPLMSSFCQLGTFLGNILCKPLSGFLCSKDGAGEWALVFYVFGAVGVLWYLLWYCFVYDSPKEHPRITKEEKRYIETSLGNMEQKVRFRGGETWSRRAEKRGAEGKVPGRRNMEQKVRFRGGETWSRSNQRECVHLATNDQWPRLAAATAQGTSDAHAASGQSLSSGVDLARRPVVCFVWSVIVATMSYGDHFDTDECGHLYQPLRILVNTTRFAFAGRTRTRRNDTWTTIGRPISSHTDKAVRLLCWTMTLGEHFTSYPTSRHNQSTTVGAVGTQSWWNLYTLFLGLPTYLDVILRYKILNVSGNNSFCRYSDQQPRGQICQECLKLRCPSCDCDWTHAATAATDRRKHWPHTTVIWGVFPRRESSRFQAE</sequence>
<dbReference type="GO" id="GO:0016324">
    <property type="term" value="C:apical plasma membrane"/>
    <property type="evidence" value="ECO:0007669"/>
    <property type="project" value="TreeGrafter"/>
</dbReference>
<reference evidence="6" key="1">
    <citation type="submission" date="2020-11" db="EMBL/GenBank/DDBJ databases">
        <authorList>
            <person name="Tran Van P."/>
        </authorList>
    </citation>
    <scope>NUCLEOTIDE SEQUENCE</scope>
</reference>
<organism evidence="6">
    <name type="scientific">Timema cristinae</name>
    <name type="common">Walking stick</name>
    <dbReference type="NCBI Taxonomy" id="61476"/>
    <lineage>
        <taxon>Eukaryota</taxon>
        <taxon>Metazoa</taxon>
        <taxon>Ecdysozoa</taxon>
        <taxon>Arthropoda</taxon>
        <taxon>Hexapoda</taxon>
        <taxon>Insecta</taxon>
        <taxon>Pterygota</taxon>
        <taxon>Neoptera</taxon>
        <taxon>Polyneoptera</taxon>
        <taxon>Phasmatodea</taxon>
        <taxon>Timematodea</taxon>
        <taxon>Timematoidea</taxon>
        <taxon>Timematidae</taxon>
        <taxon>Timema</taxon>
    </lineage>
</organism>